<protein>
    <submittedName>
        <fullName evidence="1">Uncharacterized protein</fullName>
    </submittedName>
</protein>
<organism evidence="1 2">
    <name type="scientific">Streptantibioticus silvisoli</name>
    <dbReference type="NCBI Taxonomy" id="2705255"/>
    <lineage>
        <taxon>Bacteria</taxon>
        <taxon>Bacillati</taxon>
        <taxon>Actinomycetota</taxon>
        <taxon>Actinomycetes</taxon>
        <taxon>Kitasatosporales</taxon>
        <taxon>Streptomycetaceae</taxon>
        <taxon>Streptantibioticus</taxon>
    </lineage>
</organism>
<dbReference type="EMBL" id="JAAGKO020000003">
    <property type="protein sequence ID" value="MDI5961721.1"/>
    <property type="molecule type" value="Genomic_DNA"/>
</dbReference>
<dbReference type="RefSeq" id="WP_271325881.1">
    <property type="nucleotide sequence ID" value="NZ_JAAGKO020000003.1"/>
</dbReference>
<name>A0ABT6VTB3_9ACTN</name>
<accession>A0ABT6VTB3</accession>
<evidence type="ECO:0000313" key="1">
    <source>
        <dbReference type="EMBL" id="MDI5961721.1"/>
    </source>
</evidence>
<reference evidence="1 2" key="1">
    <citation type="submission" date="2023-05" db="EMBL/GenBank/DDBJ databases">
        <title>Streptantibioticus silvisoli sp. nov., acidotolerant actinomycetes 1 from pine litter.</title>
        <authorList>
            <person name="Swiecimska M."/>
            <person name="Golinska P."/>
            <person name="Sangal V."/>
            <person name="Wachnowicz B."/>
            <person name="Goodfellow M."/>
        </authorList>
    </citation>
    <scope>NUCLEOTIDE SEQUENCE [LARGE SCALE GENOMIC DNA]</scope>
    <source>
        <strain evidence="1 2">SL54</strain>
    </source>
</reference>
<evidence type="ECO:0000313" key="2">
    <source>
        <dbReference type="Proteomes" id="UP001156398"/>
    </source>
</evidence>
<keyword evidence="2" id="KW-1185">Reference proteome</keyword>
<dbReference type="Proteomes" id="UP001156398">
    <property type="component" value="Unassembled WGS sequence"/>
</dbReference>
<comment type="caution">
    <text evidence="1">The sequence shown here is derived from an EMBL/GenBank/DDBJ whole genome shotgun (WGS) entry which is preliminary data.</text>
</comment>
<proteinExistence type="predicted"/>
<gene>
    <name evidence="1" type="ORF">POF43_003120</name>
</gene>
<sequence length="104" mass="11954">MTPWMRCHWGEEDVWFLFEVDTEGRVTRQSELEGPGLTPIAAASLVEWQRACAAGRLGDYDNRFGLTAELPVPEWEGHDPQPLTRDEFEEVWEAARRRIAARPS</sequence>